<feature type="transmembrane region" description="Helical" evidence="6">
    <location>
        <begin position="176"/>
        <end position="200"/>
    </location>
</feature>
<feature type="transmembrane region" description="Helical" evidence="6">
    <location>
        <begin position="243"/>
        <end position="261"/>
    </location>
</feature>
<organism evidence="7 8">
    <name type="scientific">Beggiatoa alba B18LD</name>
    <dbReference type="NCBI Taxonomy" id="395493"/>
    <lineage>
        <taxon>Bacteria</taxon>
        <taxon>Pseudomonadati</taxon>
        <taxon>Pseudomonadota</taxon>
        <taxon>Gammaproteobacteria</taxon>
        <taxon>Thiotrichales</taxon>
        <taxon>Thiotrichaceae</taxon>
        <taxon>Beggiatoa</taxon>
    </lineage>
</organism>
<comment type="similarity">
    <text evidence="2 6">Belongs to the 4-toluene sulfonate uptake permease (TSUP) (TC 2.A.102) family.</text>
</comment>
<keyword evidence="4 6" id="KW-1133">Transmembrane helix</keyword>
<dbReference type="Proteomes" id="UP000005744">
    <property type="component" value="Unassembled WGS sequence"/>
</dbReference>
<accession>I3CE29</accession>
<keyword evidence="3 6" id="KW-0812">Transmembrane</keyword>
<dbReference type="AlphaFoldDB" id="I3CE29"/>
<comment type="subcellular location">
    <subcellularLocation>
        <location evidence="6">Cell membrane</location>
        <topology evidence="6">Multi-pass membrane protein</topology>
    </subcellularLocation>
    <subcellularLocation>
        <location evidence="1">Membrane</location>
        <topology evidence="1">Multi-pass membrane protein</topology>
    </subcellularLocation>
</comment>
<gene>
    <name evidence="7" type="ORF">BegalDRAFT_0967</name>
</gene>
<evidence type="ECO:0000256" key="3">
    <source>
        <dbReference type="ARBA" id="ARBA00022692"/>
    </source>
</evidence>
<evidence type="ECO:0000256" key="6">
    <source>
        <dbReference type="RuleBase" id="RU363041"/>
    </source>
</evidence>
<protein>
    <recommendedName>
        <fullName evidence="6">Probable membrane transporter protein</fullName>
    </recommendedName>
</protein>
<dbReference type="STRING" id="395493.BegalDRAFT_0967"/>
<name>I3CE29_9GAMM</name>
<dbReference type="EMBL" id="JH600070">
    <property type="protein sequence ID" value="EIJ41872.1"/>
    <property type="molecule type" value="Genomic_DNA"/>
</dbReference>
<keyword evidence="6" id="KW-1003">Cell membrane</keyword>
<feature type="transmembrane region" description="Helical" evidence="6">
    <location>
        <begin position="6"/>
        <end position="34"/>
    </location>
</feature>
<evidence type="ECO:0000256" key="4">
    <source>
        <dbReference type="ARBA" id="ARBA00022989"/>
    </source>
</evidence>
<evidence type="ECO:0000313" key="7">
    <source>
        <dbReference type="EMBL" id="EIJ41872.1"/>
    </source>
</evidence>
<dbReference type="PANTHER" id="PTHR43483">
    <property type="entry name" value="MEMBRANE TRANSPORTER PROTEIN HI_0806-RELATED"/>
    <property type="match status" value="1"/>
</dbReference>
<keyword evidence="8" id="KW-1185">Reference proteome</keyword>
<dbReference type="HOGENOM" id="CLU_045498_6_0_6"/>
<dbReference type="GO" id="GO:0005886">
    <property type="term" value="C:plasma membrane"/>
    <property type="evidence" value="ECO:0007669"/>
    <property type="project" value="UniProtKB-SubCell"/>
</dbReference>
<evidence type="ECO:0000256" key="2">
    <source>
        <dbReference type="ARBA" id="ARBA00009142"/>
    </source>
</evidence>
<dbReference type="eggNOG" id="COG0730">
    <property type="taxonomic scope" value="Bacteria"/>
</dbReference>
<feature type="transmembrane region" description="Helical" evidence="6">
    <location>
        <begin position="46"/>
        <end position="69"/>
    </location>
</feature>
<evidence type="ECO:0000256" key="5">
    <source>
        <dbReference type="ARBA" id="ARBA00023136"/>
    </source>
</evidence>
<evidence type="ECO:0000313" key="8">
    <source>
        <dbReference type="Proteomes" id="UP000005744"/>
    </source>
</evidence>
<feature type="transmembrane region" description="Helical" evidence="6">
    <location>
        <begin position="212"/>
        <end position="231"/>
    </location>
</feature>
<feature type="transmembrane region" description="Helical" evidence="6">
    <location>
        <begin position="146"/>
        <end position="169"/>
    </location>
</feature>
<proteinExistence type="inferred from homology"/>
<evidence type="ECO:0000256" key="1">
    <source>
        <dbReference type="ARBA" id="ARBA00004141"/>
    </source>
</evidence>
<dbReference type="Pfam" id="PF01925">
    <property type="entry name" value="TauE"/>
    <property type="match status" value="1"/>
</dbReference>
<dbReference type="InterPro" id="IPR002781">
    <property type="entry name" value="TM_pro_TauE-like"/>
</dbReference>
<dbReference type="OrthoDB" id="457670at2"/>
<dbReference type="PANTHER" id="PTHR43483:SF3">
    <property type="entry name" value="MEMBRANE TRANSPORTER PROTEIN HI_0806-RELATED"/>
    <property type="match status" value="1"/>
</dbReference>
<feature type="transmembrane region" description="Helical" evidence="6">
    <location>
        <begin position="75"/>
        <end position="98"/>
    </location>
</feature>
<reference evidence="7 8" key="1">
    <citation type="submission" date="2011-11" db="EMBL/GenBank/DDBJ databases">
        <title>Improved High-Quality Draft sequence of Beggiatoa alba B18lD.</title>
        <authorList>
            <consortium name="US DOE Joint Genome Institute"/>
            <person name="Lucas S."/>
            <person name="Han J."/>
            <person name="Lapidus A."/>
            <person name="Cheng J.-F."/>
            <person name="Goodwin L."/>
            <person name="Pitluck S."/>
            <person name="Peters L."/>
            <person name="Mikhailova N."/>
            <person name="Held B."/>
            <person name="Detter J.C."/>
            <person name="Han C."/>
            <person name="Tapia R."/>
            <person name="Land M."/>
            <person name="Hauser L."/>
            <person name="Kyrpides N."/>
            <person name="Ivanova N."/>
            <person name="Pagani I."/>
            <person name="Samuel K."/>
            <person name="Teske A."/>
            <person name="Mueller J."/>
            <person name="Woyke T."/>
        </authorList>
    </citation>
    <scope>NUCLEOTIDE SEQUENCE [LARGE SCALE GENOMIC DNA]</scope>
    <source>
        <strain evidence="7 8">B18LD</strain>
    </source>
</reference>
<sequence length="262" mass="27294">MEIVSLLALGAVAGVLAGLLGVGGGVVIVPGLLWIFHSHPELPQAYLMHIAVGTSLATIVITSLSSIYAHHKRGAVIWAIVLRLTPSIIIGALIGAWIADGLSSDTLKKIFAIFLLFVSIQIGFGARPAPSHQLPSWGGSSLVGGIIGIVSALVGIGGGSLTVPFLVWCNVNIRNAVASSSACGFPIAVSGAIGFIWTGWHVEGLPEWSLGYIYLPVFITIAIISMLFAPLGAKLAHTVPMRALQIFFAAFLAVMSIKLLLS</sequence>
<keyword evidence="5 6" id="KW-0472">Membrane</keyword>
<dbReference type="RefSeq" id="WP_002684212.1">
    <property type="nucleotide sequence ID" value="NZ_JH600070.1"/>
</dbReference>